<dbReference type="PANTHER" id="PTHR32309:SF13">
    <property type="entry name" value="FERRIC ENTEROBACTIN TRANSPORT PROTEIN FEPE"/>
    <property type="match status" value="1"/>
</dbReference>
<evidence type="ECO:0000256" key="6">
    <source>
        <dbReference type="ARBA" id="ARBA00022840"/>
    </source>
</evidence>
<gene>
    <name evidence="10" type="ORF">XYCOK13_26030</name>
</gene>
<dbReference type="Pfam" id="PF13614">
    <property type="entry name" value="AAA_31"/>
    <property type="match status" value="1"/>
</dbReference>
<accession>A0A8J4H2P4</accession>
<dbReference type="InterPro" id="IPR050445">
    <property type="entry name" value="Bact_polysacc_biosynth/exp"/>
</dbReference>
<evidence type="ECO:0000313" key="10">
    <source>
        <dbReference type="EMBL" id="GIQ69779.1"/>
    </source>
</evidence>
<protein>
    <recommendedName>
        <fullName evidence="2">non-specific protein-tyrosine kinase</fullName>
        <ecNumber evidence="2">2.7.10.2</ecNumber>
    </recommendedName>
</protein>
<dbReference type="GO" id="GO:0005524">
    <property type="term" value="F:ATP binding"/>
    <property type="evidence" value="ECO:0007669"/>
    <property type="project" value="UniProtKB-KW"/>
</dbReference>
<evidence type="ECO:0000313" key="11">
    <source>
        <dbReference type="Proteomes" id="UP000677918"/>
    </source>
</evidence>
<dbReference type="InterPro" id="IPR005702">
    <property type="entry name" value="Wzc-like_C"/>
</dbReference>
<organism evidence="10 11">
    <name type="scientific">Xylanibacillus composti</name>
    <dbReference type="NCBI Taxonomy" id="1572762"/>
    <lineage>
        <taxon>Bacteria</taxon>
        <taxon>Bacillati</taxon>
        <taxon>Bacillota</taxon>
        <taxon>Bacilli</taxon>
        <taxon>Bacillales</taxon>
        <taxon>Paenibacillaceae</taxon>
        <taxon>Xylanibacillus</taxon>
    </lineage>
</organism>
<evidence type="ECO:0000259" key="9">
    <source>
        <dbReference type="Pfam" id="PF13614"/>
    </source>
</evidence>
<comment type="catalytic activity">
    <reaction evidence="8">
        <text>L-tyrosyl-[protein] + ATP = O-phospho-L-tyrosyl-[protein] + ADP + H(+)</text>
        <dbReference type="Rhea" id="RHEA:10596"/>
        <dbReference type="Rhea" id="RHEA-COMP:10136"/>
        <dbReference type="Rhea" id="RHEA-COMP:20101"/>
        <dbReference type="ChEBI" id="CHEBI:15378"/>
        <dbReference type="ChEBI" id="CHEBI:30616"/>
        <dbReference type="ChEBI" id="CHEBI:46858"/>
        <dbReference type="ChEBI" id="CHEBI:61978"/>
        <dbReference type="ChEBI" id="CHEBI:456216"/>
        <dbReference type="EC" id="2.7.10.2"/>
    </reaction>
</comment>
<keyword evidence="6" id="KW-0067">ATP-binding</keyword>
<dbReference type="InterPro" id="IPR027417">
    <property type="entry name" value="P-loop_NTPase"/>
</dbReference>
<evidence type="ECO:0000256" key="8">
    <source>
        <dbReference type="ARBA" id="ARBA00051245"/>
    </source>
</evidence>
<dbReference type="GO" id="GO:0004715">
    <property type="term" value="F:non-membrane spanning protein tyrosine kinase activity"/>
    <property type="evidence" value="ECO:0007669"/>
    <property type="project" value="UniProtKB-EC"/>
</dbReference>
<dbReference type="NCBIfam" id="TIGR01007">
    <property type="entry name" value="eps_fam"/>
    <property type="match status" value="1"/>
</dbReference>
<comment type="similarity">
    <text evidence="1">Belongs to the CpsD/CapB family.</text>
</comment>
<dbReference type="GO" id="GO:0042802">
    <property type="term" value="F:identical protein binding"/>
    <property type="evidence" value="ECO:0007669"/>
    <property type="project" value="UniProtKB-ARBA"/>
</dbReference>
<dbReference type="FunFam" id="3.40.50.300:FF:000527">
    <property type="entry name" value="Tyrosine-protein kinase etk"/>
    <property type="match status" value="1"/>
</dbReference>
<evidence type="ECO:0000256" key="2">
    <source>
        <dbReference type="ARBA" id="ARBA00011903"/>
    </source>
</evidence>
<evidence type="ECO:0000256" key="3">
    <source>
        <dbReference type="ARBA" id="ARBA00022679"/>
    </source>
</evidence>
<comment type="caution">
    <text evidence="10">The sequence shown here is derived from an EMBL/GenBank/DDBJ whole genome shotgun (WGS) entry which is preliminary data.</text>
</comment>
<keyword evidence="5 10" id="KW-0418">Kinase</keyword>
<dbReference type="GO" id="GO:0005886">
    <property type="term" value="C:plasma membrane"/>
    <property type="evidence" value="ECO:0007669"/>
    <property type="project" value="TreeGrafter"/>
</dbReference>
<evidence type="ECO:0000256" key="5">
    <source>
        <dbReference type="ARBA" id="ARBA00022777"/>
    </source>
</evidence>
<dbReference type="CDD" id="cd05387">
    <property type="entry name" value="BY-kinase"/>
    <property type="match status" value="1"/>
</dbReference>
<dbReference type="Proteomes" id="UP000677918">
    <property type="component" value="Unassembled WGS sequence"/>
</dbReference>
<reference evidence="10" key="1">
    <citation type="submission" date="2021-04" db="EMBL/GenBank/DDBJ databases">
        <title>Draft genome sequence of Xylanibacillus composti strain K13.</title>
        <authorList>
            <person name="Uke A."/>
            <person name="Chhe C."/>
            <person name="Baramee S."/>
            <person name="Kosugi A."/>
        </authorList>
    </citation>
    <scope>NUCLEOTIDE SEQUENCE</scope>
    <source>
        <strain evidence="10">K13</strain>
    </source>
</reference>
<keyword evidence="11" id="KW-1185">Reference proteome</keyword>
<proteinExistence type="inferred from homology"/>
<evidence type="ECO:0000256" key="7">
    <source>
        <dbReference type="ARBA" id="ARBA00023137"/>
    </source>
</evidence>
<evidence type="ECO:0000256" key="4">
    <source>
        <dbReference type="ARBA" id="ARBA00022741"/>
    </source>
</evidence>
<keyword evidence="4" id="KW-0547">Nucleotide-binding</keyword>
<sequence>MPRSTNECPVIMHQNPQSHIAEAYRLLRTNVEYCSPDHDLKTIAITSAIPREGKTTTAVNLAIAFAHKESNVLLIDADLRQPSIHRIFHKHNRGGLTNVILNQNELLEMVQETSIPHLSILTSGPVPPNPAELLSSKRMTQILHQLEERFDIILIDTPPVLGFTDTPIVATKSDGVLIVLQAGKTKRGDIMKSKQLLGNVKANVLGVILNQATSKSMKEQLS</sequence>
<feature type="domain" description="AAA" evidence="9">
    <location>
        <begin position="41"/>
        <end position="183"/>
    </location>
</feature>
<dbReference type="AlphaFoldDB" id="A0A8J4H2P4"/>
<dbReference type="PANTHER" id="PTHR32309">
    <property type="entry name" value="TYROSINE-PROTEIN KINASE"/>
    <property type="match status" value="1"/>
</dbReference>
<keyword evidence="3" id="KW-0808">Transferase</keyword>
<dbReference type="EMBL" id="BOVK01000032">
    <property type="protein sequence ID" value="GIQ69779.1"/>
    <property type="molecule type" value="Genomic_DNA"/>
</dbReference>
<dbReference type="SUPFAM" id="SSF52540">
    <property type="entry name" value="P-loop containing nucleoside triphosphate hydrolases"/>
    <property type="match status" value="1"/>
</dbReference>
<dbReference type="Gene3D" id="3.40.50.300">
    <property type="entry name" value="P-loop containing nucleotide triphosphate hydrolases"/>
    <property type="match status" value="1"/>
</dbReference>
<dbReference type="EC" id="2.7.10.2" evidence="2"/>
<evidence type="ECO:0000256" key="1">
    <source>
        <dbReference type="ARBA" id="ARBA00007316"/>
    </source>
</evidence>
<name>A0A8J4H2P4_9BACL</name>
<keyword evidence="7" id="KW-0829">Tyrosine-protein kinase</keyword>
<dbReference type="RefSeq" id="WP_213412564.1">
    <property type="nucleotide sequence ID" value="NZ_BOVK01000032.1"/>
</dbReference>
<dbReference type="InterPro" id="IPR025669">
    <property type="entry name" value="AAA_dom"/>
</dbReference>